<name>A0ABN0FTZ6_9BURK</name>
<gene>
    <name evidence="1" type="ORF">WQE_04517</name>
</gene>
<evidence type="ECO:0008006" key="3">
    <source>
        <dbReference type="Google" id="ProtNLM"/>
    </source>
</evidence>
<sequence length="63" mass="6390">MRVVAMFACPSHSWSFAQSATRSSALLAGVAPSLCTPKLLIAIFAGAAQATAGNIGRRSPQSG</sequence>
<evidence type="ECO:0000313" key="1">
    <source>
        <dbReference type="EMBL" id="EIN02330.1"/>
    </source>
</evidence>
<reference evidence="1 2" key="1">
    <citation type="journal article" date="2012" name="J. Bacteriol.">
        <title>Draft Genome Sequence of the Soil Bacterium Burkholderia terrae Strain BS001, Which Interacts with Fungal Surface Structures.</title>
        <authorList>
            <person name="Nazir R."/>
            <person name="Hansen M.A."/>
            <person name="Sorensen S."/>
            <person name="van Elsas J.D."/>
        </authorList>
    </citation>
    <scope>NUCLEOTIDE SEQUENCE [LARGE SCALE GENOMIC DNA]</scope>
    <source>
        <strain evidence="1 2">BS001</strain>
    </source>
</reference>
<dbReference type="Proteomes" id="UP000004980">
    <property type="component" value="Unassembled WGS sequence"/>
</dbReference>
<proteinExistence type="predicted"/>
<comment type="caution">
    <text evidence="1">The sequence shown here is derived from an EMBL/GenBank/DDBJ whole genome shotgun (WGS) entry which is preliminary data.</text>
</comment>
<keyword evidence="2" id="KW-1185">Reference proteome</keyword>
<dbReference type="EMBL" id="AKAU01000033">
    <property type="protein sequence ID" value="EIN02330.1"/>
    <property type="molecule type" value="Genomic_DNA"/>
</dbReference>
<evidence type="ECO:0000313" key="2">
    <source>
        <dbReference type="Proteomes" id="UP000004980"/>
    </source>
</evidence>
<organism evidence="1 2">
    <name type="scientific">Paraburkholderia hospita</name>
    <dbReference type="NCBI Taxonomy" id="169430"/>
    <lineage>
        <taxon>Bacteria</taxon>
        <taxon>Pseudomonadati</taxon>
        <taxon>Pseudomonadota</taxon>
        <taxon>Betaproteobacteria</taxon>
        <taxon>Burkholderiales</taxon>
        <taxon>Burkholderiaceae</taxon>
        <taxon>Paraburkholderia</taxon>
    </lineage>
</organism>
<protein>
    <recommendedName>
        <fullName evidence="3">Secreted protein</fullName>
    </recommendedName>
</protein>
<accession>A0ABN0FTZ6</accession>